<comment type="caution">
    <text evidence="1">The sequence shown here is derived from an EMBL/GenBank/DDBJ whole genome shotgun (WGS) entry which is preliminary data.</text>
</comment>
<gene>
    <name evidence="1" type="ORF">LAKADJCE_00155</name>
</gene>
<dbReference type="AlphaFoldDB" id="A0A811T5S3"/>
<proteinExistence type="predicted"/>
<organism evidence="1 2">
    <name type="scientific">Candidatus Argoarchaeum ethanivorans</name>
    <dbReference type="NCBI Taxonomy" id="2608793"/>
    <lineage>
        <taxon>Archaea</taxon>
        <taxon>Methanobacteriati</taxon>
        <taxon>Methanobacteriota</taxon>
        <taxon>Stenosarchaea group</taxon>
        <taxon>Methanomicrobia</taxon>
        <taxon>Methanosarcinales</taxon>
        <taxon>Methanosarcinales incertae sedis</taxon>
        <taxon>GOM Arc I cluster</taxon>
        <taxon>Candidatus Argoarchaeum</taxon>
    </lineage>
</organism>
<sequence>MFSIRNYYISLCFAKLANFTNTETVVHNYMKQEIRKTNNNQHPSDAPELIRGGMVGAAIFTDSRVPKN</sequence>
<accession>A0A811T5S3</accession>
<reference evidence="1" key="1">
    <citation type="submission" date="2020-10" db="EMBL/GenBank/DDBJ databases">
        <authorList>
            <person name="Hahn C.J."/>
            <person name="Laso-Perez R."/>
            <person name="Vulcano F."/>
            <person name="Vaziourakis K.-M."/>
            <person name="Stokke R."/>
            <person name="Steen I.H."/>
            <person name="Teske A."/>
            <person name="Boetius A."/>
            <person name="Liebeke M."/>
            <person name="Amann R."/>
            <person name="Knittel K."/>
        </authorList>
    </citation>
    <scope>NUCLEOTIDE SEQUENCE</scope>
    <source>
        <strain evidence="1">Gfbio:e3339647-f889-4370-9287-4fb5cb688e4c:AG392J18_GoMArc1</strain>
    </source>
</reference>
<protein>
    <submittedName>
        <fullName evidence="1">Uncharacterized protein</fullName>
    </submittedName>
</protein>
<dbReference type="Proteomes" id="UP000612009">
    <property type="component" value="Unassembled WGS sequence"/>
</dbReference>
<evidence type="ECO:0000313" key="1">
    <source>
        <dbReference type="EMBL" id="CAD6491691.1"/>
    </source>
</evidence>
<dbReference type="EMBL" id="CAJHIR010000006">
    <property type="protein sequence ID" value="CAD6491691.1"/>
    <property type="molecule type" value="Genomic_DNA"/>
</dbReference>
<name>A0A811T5S3_9EURY</name>
<evidence type="ECO:0000313" key="2">
    <source>
        <dbReference type="Proteomes" id="UP000612009"/>
    </source>
</evidence>